<dbReference type="GeneID" id="43603554"/>
<name>A0A370T8K1_9HELO</name>
<proteinExistence type="predicted"/>
<dbReference type="Proteomes" id="UP000254866">
    <property type="component" value="Unassembled WGS sequence"/>
</dbReference>
<dbReference type="EMBL" id="NPIC01000023">
    <property type="protein sequence ID" value="RDL29638.1"/>
    <property type="molecule type" value="Genomic_DNA"/>
</dbReference>
<reference evidence="1 2" key="1">
    <citation type="journal article" date="2018" name="IMA Fungus">
        <title>IMA Genome-F 9: Draft genome sequence of Annulohypoxylon stygium, Aspergillus mulundensis, Berkeleyomyces basicola (syn. Thielaviopsis basicola), Ceratocystis smalleyi, two Cercospora beticola strains, Coleophoma cylindrospora, Fusarium fracticaudum, Phialophora cf. hyalina, and Morchella septimelata.</title>
        <authorList>
            <person name="Wingfield B.D."/>
            <person name="Bills G.F."/>
            <person name="Dong Y."/>
            <person name="Huang W."/>
            <person name="Nel W.J."/>
            <person name="Swalarsk-Parry B.S."/>
            <person name="Vaghefi N."/>
            <person name="Wilken P.M."/>
            <person name="An Z."/>
            <person name="de Beer Z.W."/>
            <person name="De Vos L."/>
            <person name="Chen L."/>
            <person name="Duong T.A."/>
            <person name="Gao Y."/>
            <person name="Hammerbacher A."/>
            <person name="Kikkert J.R."/>
            <person name="Li Y."/>
            <person name="Li H."/>
            <person name="Li K."/>
            <person name="Li Q."/>
            <person name="Liu X."/>
            <person name="Ma X."/>
            <person name="Naidoo K."/>
            <person name="Pethybridge S.J."/>
            <person name="Sun J."/>
            <person name="Steenkamp E.T."/>
            <person name="van der Nest M.A."/>
            <person name="van Wyk S."/>
            <person name="Wingfield M.J."/>
            <person name="Xiong C."/>
            <person name="Yue Q."/>
            <person name="Zhang X."/>
        </authorList>
    </citation>
    <scope>NUCLEOTIDE SEQUENCE [LARGE SCALE GENOMIC DNA]</scope>
    <source>
        <strain evidence="1 2">BP 5553</strain>
    </source>
</reference>
<accession>A0A370T8K1</accession>
<organism evidence="1 2">
    <name type="scientific">Venustampulla echinocandica</name>
    <dbReference type="NCBI Taxonomy" id="2656787"/>
    <lineage>
        <taxon>Eukaryota</taxon>
        <taxon>Fungi</taxon>
        <taxon>Dikarya</taxon>
        <taxon>Ascomycota</taxon>
        <taxon>Pezizomycotina</taxon>
        <taxon>Leotiomycetes</taxon>
        <taxon>Helotiales</taxon>
        <taxon>Pleuroascaceae</taxon>
        <taxon>Venustampulla</taxon>
    </lineage>
</organism>
<keyword evidence="2" id="KW-1185">Reference proteome</keyword>
<protein>
    <submittedName>
        <fullName evidence="1">Uncharacterized protein</fullName>
    </submittedName>
</protein>
<evidence type="ECO:0000313" key="1">
    <source>
        <dbReference type="EMBL" id="RDL29638.1"/>
    </source>
</evidence>
<dbReference type="AlphaFoldDB" id="A0A370T8K1"/>
<comment type="caution">
    <text evidence="1">The sequence shown here is derived from an EMBL/GenBank/DDBJ whole genome shotgun (WGS) entry which is preliminary data.</text>
</comment>
<sequence length="269" mass="31109">MNSPSDTGQVGVDACNNSPDHRDLVVDLPQSGLDQVPPASDDLGSIEIWIKGRKYSLAALRVTLTKELETITDSFLKARLIERCQEARWRRKHETRTRSVLVKEELEAALEVRESICRFRHSFIKEYRAADARMTQMGDGVSSMLRNEFRDKELAHYSSDEERQQVWKEFLNTSKTEWRIFRDNLKRIEEIYGKKGKEKAHDIPIEDDELDTSDEYEWDSSDDEVLKAIKNPQGTNRSTTMSGYEKVTAFSKHWDFQAAIRGMGRSMNP</sequence>
<evidence type="ECO:0000313" key="2">
    <source>
        <dbReference type="Proteomes" id="UP000254866"/>
    </source>
</evidence>
<dbReference type="RefSeq" id="XP_031864518.1">
    <property type="nucleotide sequence ID" value="XM_032019328.1"/>
</dbReference>
<gene>
    <name evidence="1" type="ORF">BP5553_10705</name>
</gene>